<evidence type="ECO:0000313" key="4">
    <source>
        <dbReference type="Proteomes" id="UP001432027"/>
    </source>
</evidence>
<protein>
    <recommendedName>
        <fullName evidence="5">CX domain-containing protein</fullName>
    </recommendedName>
</protein>
<reference evidence="3" key="1">
    <citation type="submission" date="2023-10" db="EMBL/GenBank/DDBJ databases">
        <title>Genome assembly of Pristionchus species.</title>
        <authorList>
            <person name="Yoshida K."/>
            <person name="Sommer R.J."/>
        </authorList>
    </citation>
    <scope>NUCLEOTIDE SEQUENCE</scope>
    <source>
        <strain evidence="3">RS0144</strain>
    </source>
</reference>
<evidence type="ECO:0000313" key="3">
    <source>
        <dbReference type="EMBL" id="GMS95129.1"/>
    </source>
</evidence>
<proteinExistence type="predicted"/>
<organism evidence="3 4">
    <name type="scientific">Pristionchus entomophagus</name>
    <dbReference type="NCBI Taxonomy" id="358040"/>
    <lineage>
        <taxon>Eukaryota</taxon>
        <taxon>Metazoa</taxon>
        <taxon>Ecdysozoa</taxon>
        <taxon>Nematoda</taxon>
        <taxon>Chromadorea</taxon>
        <taxon>Rhabditida</taxon>
        <taxon>Rhabditina</taxon>
        <taxon>Diplogasteromorpha</taxon>
        <taxon>Diplogasteroidea</taxon>
        <taxon>Neodiplogasteridae</taxon>
        <taxon>Pristionchus</taxon>
    </lineage>
</organism>
<gene>
    <name evidence="3" type="ORF">PENTCL1PPCAC_17304</name>
</gene>
<evidence type="ECO:0008006" key="5">
    <source>
        <dbReference type="Google" id="ProtNLM"/>
    </source>
</evidence>
<keyword evidence="1" id="KW-0812">Transmembrane</keyword>
<keyword evidence="4" id="KW-1185">Reference proteome</keyword>
<feature type="signal peptide" evidence="2">
    <location>
        <begin position="1"/>
        <end position="19"/>
    </location>
</feature>
<evidence type="ECO:0000256" key="1">
    <source>
        <dbReference type="SAM" id="Phobius"/>
    </source>
</evidence>
<name>A0AAV5TL88_9BILA</name>
<dbReference type="AlphaFoldDB" id="A0AAV5TL88"/>
<sequence length="220" mass="24654">MDLRLISVLLLITIPGTNADRRQSTIERAQLAIRKHIELSPHRSKTEIQLSNALLANPRASVFNVRNQMYTFDEDSISSSMKCGRSIGELRETRVTALKTQGPRLFWACRDQFTCCEWGCCYNPDARSDRSIALWASAFIFAAVFLFLLLLAIRRVGERKSSEVLFKAPPCSLGVISSSCNHSAAEHKRSIVIVEGEQRKKSTIIAMKKNSPAVVLEELV</sequence>
<keyword evidence="1" id="KW-1133">Transmembrane helix</keyword>
<evidence type="ECO:0000256" key="2">
    <source>
        <dbReference type="SAM" id="SignalP"/>
    </source>
</evidence>
<keyword evidence="1" id="KW-0472">Membrane</keyword>
<comment type="caution">
    <text evidence="3">The sequence shown here is derived from an EMBL/GenBank/DDBJ whole genome shotgun (WGS) entry which is preliminary data.</text>
</comment>
<accession>A0AAV5TL88</accession>
<feature type="chain" id="PRO_5043887714" description="CX domain-containing protein" evidence="2">
    <location>
        <begin position="20"/>
        <end position="220"/>
    </location>
</feature>
<dbReference type="Proteomes" id="UP001432027">
    <property type="component" value="Unassembled WGS sequence"/>
</dbReference>
<keyword evidence="2" id="KW-0732">Signal</keyword>
<feature type="transmembrane region" description="Helical" evidence="1">
    <location>
        <begin position="132"/>
        <end position="153"/>
    </location>
</feature>
<dbReference type="EMBL" id="BTSX01000004">
    <property type="protein sequence ID" value="GMS95129.1"/>
    <property type="molecule type" value="Genomic_DNA"/>
</dbReference>